<dbReference type="RefSeq" id="XP_024733033.1">
    <property type="nucleotide sequence ID" value="XM_024876435.1"/>
</dbReference>
<dbReference type="OrthoDB" id="2129491at2759"/>
<dbReference type="AlphaFoldDB" id="A0A2J6SZE2"/>
<evidence type="ECO:0000313" key="9">
    <source>
        <dbReference type="Proteomes" id="UP000235371"/>
    </source>
</evidence>
<dbReference type="Pfam" id="PF22725">
    <property type="entry name" value="GFO_IDH_MocA_C3"/>
    <property type="match status" value="1"/>
</dbReference>
<evidence type="ECO:0000256" key="2">
    <source>
        <dbReference type="ARBA" id="ARBA00023002"/>
    </source>
</evidence>
<evidence type="ECO:0000256" key="1">
    <source>
        <dbReference type="ARBA" id="ARBA00010928"/>
    </source>
</evidence>
<evidence type="ECO:0000256" key="5">
    <source>
        <dbReference type="ARBA" id="ARBA00049233"/>
    </source>
</evidence>
<accession>A0A2J6SZE2</accession>
<dbReference type="GO" id="GO:0047837">
    <property type="term" value="F:D-xylose 1-dehydrogenase (NADP+) activity"/>
    <property type="evidence" value="ECO:0007669"/>
    <property type="project" value="UniProtKB-EC"/>
</dbReference>
<dbReference type="SUPFAM" id="SSF51735">
    <property type="entry name" value="NAD(P)-binding Rossmann-fold domains"/>
    <property type="match status" value="1"/>
</dbReference>
<dbReference type="EMBL" id="KZ613848">
    <property type="protein sequence ID" value="PMD56129.1"/>
    <property type="molecule type" value="Genomic_DNA"/>
</dbReference>
<dbReference type="PANTHER" id="PTHR22604">
    <property type="entry name" value="OXIDOREDUCTASES"/>
    <property type="match status" value="1"/>
</dbReference>
<evidence type="ECO:0000259" key="7">
    <source>
        <dbReference type="Pfam" id="PF22725"/>
    </source>
</evidence>
<dbReference type="InParanoid" id="A0A2J6SZE2"/>
<name>A0A2J6SZE2_9HELO</name>
<dbReference type="InterPro" id="IPR036291">
    <property type="entry name" value="NAD(P)-bd_dom_sf"/>
</dbReference>
<dbReference type="Proteomes" id="UP000235371">
    <property type="component" value="Unassembled WGS sequence"/>
</dbReference>
<gene>
    <name evidence="8" type="ORF">K444DRAFT_54923</name>
</gene>
<organism evidence="8 9">
    <name type="scientific">Hyaloscypha bicolor E</name>
    <dbReference type="NCBI Taxonomy" id="1095630"/>
    <lineage>
        <taxon>Eukaryota</taxon>
        <taxon>Fungi</taxon>
        <taxon>Dikarya</taxon>
        <taxon>Ascomycota</taxon>
        <taxon>Pezizomycotina</taxon>
        <taxon>Leotiomycetes</taxon>
        <taxon>Helotiales</taxon>
        <taxon>Hyaloscyphaceae</taxon>
        <taxon>Hyaloscypha</taxon>
        <taxon>Hyaloscypha bicolor</taxon>
    </lineage>
</organism>
<evidence type="ECO:0000259" key="6">
    <source>
        <dbReference type="Pfam" id="PF01408"/>
    </source>
</evidence>
<dbReference type="Pfam" id="PF01408">
    <property type="entry name" value="GFO_IDH_MocA"/>
    <property type="match status" value="1"/>
</dbReference>
<dbReference type="Gene3D" id="3.40.50.720">
    <property type="entry name" value="NAD(P)-binding Rossmann-like Domain"/>
    <property type="match status" value="1"/>
</dbReference>
<dbReference type="GeneID" id="36584514"/>
<dbReference type="InterPro" id="IPR000683">
    <property type="entry name" value="Gfo/Idh/MocA-like_OxRdtase_N"/>
</dbReference>
<dbReference type="EC" id="1.1.1.179" evidence="3"/>
<comment type="similarity">
    <text evidence="1">Belongs to the Gfo/Idh/MocA family.</text>
</comment>
<dbReference type="Gene3D" id="3.30.360.10">
    <property type="entry name" value="Dihydrodipicolinate Reductase, domain 2"/>
    <property type="match status" value="1"/>
</dbReference>
<feature type="domain" description="Gfo/Idh/MocA-like oxidoreductase N-terminal" evidence="6">
    <location>
        <begin position="9"/>
        <end position="134"/>
    </location>
</feature>
<keyword evidence="9" id="KW-1185">Reference proteome</keyword>
<evidence type="ECO:0000256" key="4">
    <source>
        <dbReference type="ARBA" id="ARBA00042988"/>
    </source>
</evidence>
<dbReference type="PANTHER" id="PTHR22604:SF105">
    <property type="entry name" value="TRANS-1,2-DIHYDROBENZENE-1,2-DIOL DEHYDROGENASE"/>
    <property type="match status" value="1"/>
</dbReference>
<comment type="catalytic activity">
    <reaction evidence="5">
        <text>D-xylose + NADP(+) = D-xylono-1,5-lactone + NADPH + H(+)</text>
        <dbReference type="Rhea" id="RHEA:22000"/>
        <dbReference type="ChEBI" id="CHEBI:15378"/>
        <dbReference type="ChEBI" id="CHEBI:15867"/>
        <dbReference type="ChEBI" id="CHEBI:53455"/>
        <dbReference type="ChEBI" id="CHEBI:57783"/>
        <dbReference type="ChEBI" id="CHEBI:58349"/>
        <dbReference type="EC" id="1.1.1.179"/>
    </reaction>
</comment>
<keyword evidence="2" id="KW-0560">Oxidoreductase</keyword>
<reference evidence="8 9" key="1">
    <citation type="submission" date="2016-04" db="EMBL/GenBank/DDBJ databases">
        <title>A degradative enzymes factory behind the ericoid mycorrhizal symbiosis.</title>
        <authorList>
            <consortium name="DOE Joint Genome Institute"/>
            <person name="Martino E."/>
            <person name="Morin E."/>
            <person name="Grelet G."/>
            <person name="Kuo A."/>
            <person name="Kohler A."/>
            <person name="Daghino S."/>
            <person name="Barry K."/>
            <person name="Choi C."/>
            <person name="Cichocki N."/>
            <person name="Clum A."/>
            <person name="Copeland A."/>
            <person name="Hainaut M."/>
            <person name="Haridas S."/>
            <person name="Labutti K."/>
            <person name="Lindquist E."/>
            <person name="Lipzen A."/>
            <person name="Khouja H.-R."/>
            <person name="Murat C."/>
            <person name="Ohm R."/>
            <person name="Olson A."/>
            <person name="Spatafora J."/>
            <person name="Veneault-Fourrey C."/>
            <person name="Henrissat B."/>
            <person name="Grigoriev I."/>
            <person name="Martin F."/>
            <person name="Perotto S."/>
        </authorList>
    </citation>
    <scope>NUCLEOTIDE SEQUENCE [LARGE SCALE GENOMIC DNA]</scope>
    <source>
        <strain evidence="8 9">E</strain>
    </source>
</reference>
<evidence type="ECO:0000313" key="8">
    <source>
        <dbReference type="EMBL" id="PMD56129.1"/>
    </source>
</evidence>
<dbReference type="SUPFAM" id="SSF55347">
    <property type="entry name" value="Glyceraldehyde-3-phosphate dehydrogenase-like, C-terminal domain"/>
    <property type="match status" value="1"/>
</dbReference>
<protein>
    <recommendedName>
        <fullName evidence="3">D-xylose 1-dehydrogenase (NADP(+), D-xylono-1,5-lactone-forming)</fullName>
        <ecNumber evidence="3">1.1.1.179</ecNumber>
    </recommendedName>
    <alternativeName>
        <fullName evidence="4">D-xylose-NADP dehydrogenase</fullName>
    </alternativeName>
</protein>
<dbReference type="GO" id="GO:0000166">
    <property type="term" value="F:nucleotide binding"/>
    <property type="evidence" value="ECO:0007669"/>
    <property type="project" value="InterPro"/>
</dbReference>
<evidence type="ECO:0000256" key="3">
    <source>
        <dbReference type="ARBA" id="ARBA00038984"/>
    </source>
</evidence>
<dbReference type="InterPro" id="IPR055170">
    <property type="entry name" value="GFO_IDH_MocA-like_dom"/>
</dbReference>
<dbReference type="STRING" id="1095630.A0A2J6SZE2"/>
<sequence length="366" mass="40064">MEPRELPVLRWGIVGCGLISSWFVADLVLPRATAPTNHVIQALGSSSVSKGHSFAEKHCPSHHPSIYASYEDVYNEPEVDIVYVGTPHVFHLENALGAIKGGKHVLVEKPMTINARDAEILISAAKEKGVFLMEALWTRFNPLAAHLQRLLHQERILGPLRRVFIDFSLYMPFSSLPTTSRALDPSLGAGALLDIGIYTLTWAALILDSHPDHIAAGSPPPWMASTMSLTNGVDETTAIILNYKDLGCQAICTCTYTYPGKKEFCRIEGEKGEIVIGAPIAASSPGWLEVKVSGREERINVERVEGAKGFYFEADAVAEDLRAGRLENDVCPLGESLRVLGLMDAVIGLMDAVRKMNSLTYLRDEN</sequence>
<feature type="domain" description="GFO/IDH/MocA-like oxidoreductase" evidence="7">
    <location>
        <begin position="153"/>
        <end position="274"/>
    </location>
</feature>
<proteinExistence type="inferred from homology"/>
<dbReference type="InterPro" id="IPR050984">
    <property type="entry name" value="Gfo/Idh/MocA_domain"/>
</dbReference>